<keyword evidence="7 15" id="KW-0347">Helicase</keyword>
<dbReference type="GO" id="GO:0005829">
    <property type="term" value="C:cytosol"/>
    <property type="evidence" value="ECO:0007669"/>
    <property type="project" value="TreeGrafter"/>
</dbReference>
<accession>A0A679HS01</accession>
<comment type="similarity">
    <text evidence="1 15">Belongs to the helicase family. DnaB subfamily.</text>
</comment>
<dbReference type="InterPro" id="IPR004042">
    <property type="entry name" value="Intein_endonuc_central"/>
</dbReference>
<keyword evidence="8 15" id="KW-0067">ATP-binding</keyword>
<keyword evidence="9 15" id="KW-0238">DNA-binding</keyword>
<organism evidence="17 18">
    <name type="scientific">Fluviibacter phosphoraccumulans</name>
    <dbReference type="NCBI Taxonomy" id="1751046"/>
    <lineage>
        <taxon>Bacteria</taxon>
        <taxon>Pseudomonadati</taxon>
        <taxon>Pseudomonadota</taxon>
        <taxon>Betaproteobacteria</taxon>
        <taxon>Rhodocyclales</taxon>
        <taxon>Fluviibacteraceae</taxon>
        <taxon>Fluviibacter</taxon>
    </lineage>
</organism>
<dbReference type="PROSITE" id="PS51199">
    <property type="entry name" value="SF4_HELICASE"/>
    <property type="match status" value="2"/>
</dbReference>
<dbReference type="PANTHER" id="PTHR30153:SF2">
    <property type="entry name" value="REPLICATIVE DNA HELICASE"/>
    <property type="match status" value="1"/>
</dbReference>
<evidence type="ECO:0000256" key="7">
    <source>
        <dbReference type="ARBA" id="ARBA00022806"/>
    </source>
</evidence>
<reference evidence="18" key="1">
    <citation type="submission" date="2020-01" db="EMBL/GenBank/DDBJ databases">
        <title>Phosphoaccumulans saitamaens gen. nov., sp. nov., a polyphosphate accumulating bacterium isolated from surface river water.</title>
        <authorList>
            <person name="Watanabe K."/>
            <person name="Suda W."/>
        </authorList>
    </citation>
    <scope>NUCLEOTIDE SEQUENCE [LARGE SCALE GENOMIC DNA]</scope>
    <source>
        <strain evidence="18">ICHIAU1</strain>
    </source>
</reference>
<evidence type="ECO:0000256" key="10">
    <source>
        <dbReference type="ARBA" id="ARBA00023235"/>
    </source>
</evidence>
<dbReference type="EC" id="5.6.2.3" evidence="14 15"/>
<dbReference type="RefSeq" id="WP_162050401.1">
    <property type="nucleotide sequence ID" value="NZ_AP019011.1"/>
</dbReference>
<dbReference type="PRINTS" id="PR00379">
    <property type="entry name" value="INTEIN"/>
</dbReference>
<dbReference type="EMBL" id="AP022345">
    <property type="protein sequence ID" value="BBU68851.1"/>
    <property type="molecule type" value="Genomic_DNA"/>
</dbReference>
<keyword evidence="10" id="KW-0413">Isomerase</keyword>
<dbReference type="InterPro" id="IPR036844">
    <property type="entry name" value="Hint_dom_sf"/>
</dbReference>
<dbReference type="SUPFAM" id="SSF55608">
    <property type="entry name" value="Homing endonucleases"/>
    <property type="match status" value="1"/>
</dbReference>
<feature type="region of interest" description="Disordered" evidence="16">
    <location>
        <begin position="1"/>
        <end position="23"/>
    </location>
</feature>
<dbReference type="GO" id="GO:0004519">
    <property type="term" value="F:endonuclease activity"/>
    <property type="evidence" value="ECO:0007669"/>
    <property type="project" value="InterPro"/>
</dbReference>
<dbReference type="PROSITE" id="PS50819">
    <property type="entry name" value="INTEIN_ENDONUCLEASE"/>
    <property type="match status" value="1"/>
</dbReference>
<evidence type="ECO:0000256" key="5">
    <source>
        <dbReference type="ARBA" id="ARBA00022741"/>
    </source>
</evidence>
<evidence type="ECO:0000256" key="6">
    <source>
        <dbReference type="ARBA" id="ARBA00022801"/>
    </source>
</evidence>
<evidence type="ECO:0000256" key="3">
    <source>
        <dbReference type="ARBA" id="ARBA00022705"/>
    </source>
</evidence>
<evidence type="ECO:0000256" key="11">
    <source>
        <dbReference type="ARBA" id="ARBA00044932"/>
    </source>
</evidence>
<keyword evidence="6 15" id="KW-0378">Hydrolase</keyword>
<comment type="function">
    <text evidence="11 15">The main replicative DNA helicase, it participates in initiation and elongation during chromosome replication. Travels ahead of the DNA replisome, separating dsDNA into templates for DNA synthesis. A processive ATP-dependent 5'-3' DNA helicase it has DNA-dependent ATPase activity.</text>
</comment>
<dbReference type="PANTHER" id="PTHR30153">
    <property type="entry name" value="REPLICATIVE DNA HELICASE DNAB"/>
    <property type="match status" value="1"/>
</dbReference>
<keyword evidence="5 15" id="KW-0547">Nucleotide-binding</keyword>
<dbReference type="Pfam" id="PF14528">
    <property type="entry name" value="LAGLIDADG_3"/>
    <property type="match status" value="1"/>
</dbReference>
<dbReference type="Gene3D" id="3.10.28.10">
    <property type="entry name" value="Homing endonucleases"/>
    <property type="match status" value="1"/>
</dbReference>
<evidence type="ECO:0000256" key="13">
    <source>
        <dbReference type="ARBA" id="ARBA00048954"/>
    </source>
</evidence>
<dbReference type="GO" id="GO:0016787">
    <property type="term" value="F:hydrolase activity"/>
    <property type="evidence" value="ECO:0007669"/>
    <property type="project" value="UniProtKB-KW"/>
</dbReference>
<dbReference type="GO" id="GO:0005524">
    <property type="term" value="F:ATP binding"/>
    <property type="evidence" value="ECO:0007669"/>
    <property type="project" value="UniProtKB-UniRule"/>
</dbReference>
<feature type="compositionally biased region" description="Polar residues" evidence="16">
    <location>
        <begin position="1"/>
        <end position="19"/>
    </location>
</feature>
<dbReference type="CDD" id="cd00984">
    <property type="entry name" value="DnaB_C"/>
    <property type="match status" value="1"/>
</dbReference>
<dbReference type="NCBIfam" id="TIGR00665">
    <property type="entry name" value="DnaB"/>
    <property type="match status" value="1"/>
</dbReference>
<dbReference type="SUPFAM" id="SSF52540">
    <property type="entry name" value="P-loop containing nucleoside triphosphate hydrolases"/>
    <property type="match status" value="2"/>
</dbReference>
<dbReference type="Gene3D" id="3.40.50.300">
    <property type="entry name" value="P-loop containing nucleotide triphosphate hydrolases"/>
    <property type="match status" value="2"/>
</dbReference>
<keyword evidence="3 15" id="KW-0235">DNA replication</keyword>
<dbReference type="SUPFAM" id="SSF48024">
    <property type="entry name" value="N-terminal domain of DnaB helicase"/>
    <property type="match status" value="1"/>
</dbReference>
<dbReference type="GO" id="GO:0043139">
    <property type="term" value="F:5'-3' DNA helicase activity"/>
    <property type="evidence" value="ECO:0007669"/>
    <property type="project" value="UniProtKB-EC"/>
</dbReference>
<dbReference type="InterPro" id="IPR006142">
    <property type="entry name" value="INTEIN"/>
</dbReference>
<dbReference type="FunFam" id="1.10.860.10:FF:000001">
    <property type="entry name" value="Replicative DNA helicase"/>
    <property type="match status" value="1"/>
</dbReference>
<sequence length="820" mass="91123">MSSDFSRSPRKNNFGNQPKSIDPAIAQLRVPPHSIEAEQSVLGGLLLDNESLDRITDLLTEVDFYRSEHKLIYQQITRLLERGRPADVITVSEAIEQSGLTDETGGLAYLGELAANTPSAANIRRYAEIVRERAVLRHLVVAGDEIATDALNPLGRDAKELLDTAEQKVFAIAEMGARAQQGFVHINPLLTQVVERIQELHDRENPSEITGVPTGFTDLDRMTSGLQPGDLIIVAGRPSMGKAQPLDAQVRTRTGWKRMGDLQIGDALASVDGQPSMVTGVYPQGVRQVYKVTFSDGRSTECCAEHLWSVHYRTWDAPRVLNTEKLIDLLSKKRYQNRLWIDQHTGDFGHHDELPVDAWLLGALLGDGSLSGSALRFSTASAEMLQRVQTVLPAAMTVTHAGHYDYRIVREDRGHAPGMAGSQPNAIKEALIGLGLWGKDSATKFIPRPYLEANRDVRLNVLRGLLDTDGWVEKWGSVRLSTASQQMANDVAELVRSLGGWCSITTKQPHFTNKEGVRTAGKTAWVCHINHPQPRSLFLLSDKIARLPETWAREKRPNFVSIEPVREVACQCISVSHPTRLYVTDNDIVTHNTAFALNIAEYVAVDVGLPVAVFSMEMGGTQLAMRMLASIGRLDSHRVRTGRLTDDEWSRLTYALGKLHEAPMHIDETGGMNPTDLRGRARRLKRQVGKLGLIVIDYIQLMGSTRQNENRATEVSEISRSLKALARELEVPIIALSQLSRKVEERTDKRPMMSDLRESGAIEQDADVILMMYREDYYKPDTPDKGMAEVIIGKQRNGPTGTVSLAFLGEYTRFENLARS</sequence>
<evidence type="ECO:0000256" key="15">
    <source>
        <dbReference type="RuleBase" id="RU362085"/>
    </source>
</evidence>
<dbReference type="GO" id="GO:1990077">
    <property type="term" value="C:primosome complex"/>
    <property type="evidence" value="ECO:0007669"/>
    <property type="project" value="UniProtKB-UniRule"/>
</dbReference>
<dbReference type="Proteomes" id="UP000463961">
    <property type="component" value="Chromosome"/>
</dbReference>
<evidence type="ECO:0000256" key="1">
    <source>
        <dbReference type="ARBA" id="ARBA00008428"/>
    </source>
</evidence>
<dbReference type="GO" id="GO:0016539">
    <property type="term" value="P:intein-mediated protein splicing"/>
    <property type="evidence" value="ECO:0007669"/>
    <property type="project" value="InterPro"/>
</dbReference>
<keyword evidence="4" id="KW-0677">Repeat</keyword>
<dbReference type="InterPro" id="IPR016136">
    <property type="entry name" value="DNA_helicase_N/primase_C"/>
</dbReference>
<gene>
    <name evidence="17" type="ORF">ICHIAU1_11340</name>
</gene>
<dbReference type="GO" id="GO:0003677">
    <property type="term" value="F:DNA binding"/>
    <property type="evidence" value="ECO:0007669"/>
    <property type="project" value="UniProtKB-UniRule"/>
</dbReference>
<dbReference type="InterPro" id="IPR004860">
    <property type="entry name" value="LAGLIDADG_dom"/>
</dbReference>
<evidence type="ECO:0000256" key="9">
    <source>
        <dbReference type="ARBA" id="ARBA00023125"/>
    </source>
</evidence>
<evidence type="ECO:0000256" key="14">
    <source>
        <dbReference type="NCBIfam" id="TIGR00665"/>
    </source>
</evidence>
<keyword evidence="2 15" id="KW-0639">Primosome</keyword>
<dbReference type="InterPro" id="IPR036185">
    <property type="entry name" value="DNA_heli_DnaB-like_N_sf"/>
</dbReference>
<dbReference type="InterPro" id="IPR007694">
    <property type="entry name" value="DNA_helicase_DnaB-like_C"/>
</dbReference>
<dbReference type="Pfam" id="PF03796">
    <property type="entry name" value="DnaB_C"/>
    <property type="match status" value="2"/>
</dbReference>
<name>A0A679HS01_9RHOO</name>
<dbReference type="InterPro" id="IPR027417">
    <property type="entry name" value="P-loop_NTPase"/>
</dbReference>
<evidence type="ECO:0000256" key="4">
    <source>
        <dbReference type="ARBA" id="ARBA00022737"/>
    </source>
</evidence>
<evidence type="ECO:0000256" key="2">
    <source>
        <dbReference type="ARBA" id="ARBA00022515"/>
    </source>
</evidence>
<evidence type="ECO:0000313" key="17">
    <source>
        <dbReference type="EMBL" id="BBU68851.1"/>
    </source>
</evidence>
<comment type="function">
    <text evidence="12">The intein is an endonuclease.</text>
</comment>
<evidence type="ECO:0000256" key="16">
    <source>
        <dbReference type="SAM" id="MobiDB-lite"/>
    </source>
</evidence>
<evidence type="ECO:0000313" key="18">
    <source>
        <dbReference type="Proteomes" id="UP000463961"/>
    </source>
</evidence>
<evidence type="ECO:0000256" key="12">
    <source>
        <dbReference type="ARBA" id="ARBA00044940"/>
    </source>
</evidence>
<dbReference type="GO" id="GO:0006269">
    <property type="term" value="P:DNA replication, synthesis of primer"/>
    <property type="evidence" value="ECO:0007669"/>
    <property type="project" value="UniProtKB-UniRule"/>
</dbReference>
<keyword evidence="18" id="KW-1185">Reference proteome</keyword>
<dbReference type="InterPro" id="IPR007692">
    <property type="entry name" value="DNA_helicase_DnaB"/>
</dbReference>
<dbReference type="InterPro" id="IPR007693">
    <property type="entry name" value="DNA_helicase_DnaB-like_N"/>
</dbReference>
<dbReference type="Gene3D" id="1.10.860.10">
    <property type="entry name" value="DNAb Helicase, Chain A"/>
    <property type="match status" value="1"/>
</dbReference>
<dbReference type="OrthoDB" id="9773982at2"/>
<dbReference type="AlphaFoldDB" id="A0A679HS01"/>
<dbReference type="Pfam" id="PF00772">
    <property type="entry name" value="DnaB"/>
    <property type="match status" value="1"/>
</dbReference>
<comment type="catalytic activity">
    <reaction evidence="13 15">
        <text>ATP + H2O = ADP + phosphate + H(+)</text>
        <dbReference type="Rhea" id="RHEA:13065"/>
        <dbReference type="ChEBI" id="CHEBI:15377"/>
        <dbReference type="ChEBI" id="CHEBI:15378"/>
        <dbReference type="ChEBI" id="CHEBI:30616"/>
        <dbReference type="ChEBI" id="CHEBI:43474"/>
        <dbReference type="ChEBI" id="CHEBI:456216"/>
        <dbReference type="EC" id="5.6.2.3"/>
    </reaction>
</comment>
<proteinExistence type="inferred from homology"/>
<evidence type="ECO:0000256" key="8">
    <source>
        <dbReference type="ARBA" id="ARBA00022840"/>
    </source>
</evidence>
<dbReference type="SUPFAM" id="SSF51294">
    <property type="entry name" value="Hedgehog/intein (Hint) domain"/>
    <property type="match status" value="1"/>
</dbReference>
<dbReference type="InterPro" id="IPR027434">
    <property type="entry name" value="Homing_endonucl"/>
</dbReference>
<dbReference type="Gene3D" id="2.170.16.10">
    <property type="entry name" value="Hedgehog/Intein (Hint) domain"/>
    <property type="match status" value="1"/>
</dbReference>
<protein>
    <recommendedName>
        <fullName evidence="14 15">Replicative DNA helicase</fullName>
        <ecNumber evidence="14 15">5.6.2.3</ecNumber>
    </recommendedName>
</protein>